<evidence type="ECO:0000313" key="1">
    <source>
        <dbReference type="EMBL" id="OXU26123.1"/>
    </source>
</evidence>
<gene>
    <name evidence="1" type="ORF">TSAR_007466</name>
</gene>
<dbReference type="EMBL" id="NNAY01000872">
    <property type="protein sequence ID" value="OXU26123.1"/>
    <property type="molecule type" value="Genomic_DNA"/>
</dbReference>
<reference evidence="1 2" key="1">
    <citation type="journal article" date="2017" name="Curr. Biol.">
        <title>The Evolution of Venom by Co-option of Single-Copy Genes.</title>
        <authorList>
            <person name="Martinson E.O."/>
            <person name="Mrinalini"/>
            <person name="Kelkar Y.D."/>
            <person name="Chang C.H."/>
            <person name="Werren J.H."/>
        </authorList>
    </citation>
    <scope>NUCLEOTIDE SEQUENCE [LARGE SCALE GENOMIC DNA]</scope>
    <source>
        <strain evidence="1 2">Alberta</strain>
        <tissue evidence="1">Whole body</tissue>
    </source>
</reference>
<dbReference type="Proteomes" id="UP000215335">
    <property type="component" value="Unassembled WGS sequence"/>
</dbReference>
<accession>A0A232F6N8</accession>
<evidence type="ECO:0000313" key="2">
    <source>
        <dbReference type="Proteomes" id="UP000215335"/>
    </source>
</evidence>
<name>A0A232F6N8_9HYME</name>
<comment type="caution">
    <text evidence="1">The sequence shown here is derived from an EMBL/GenBank/DDBJ whole genome shotgun (WGS) entry which is preliminary data.</text>
</comment>
<protein>
    <submittedName>
        <fullName evidence="1">Uncharacterized protein</fullName>
    </submittedName>
</protein>
<keyword evidence="2" id="KW-1185">Reference proteome</keyword>
<sequence>MKIKLPPPEATQIKLALVVAVVVVVVVAAPGQGANKALWPANIGALAVTILWTRSPPPPPLVASYMHCCTDRVSTATGYNELMIYYKTSRSSESLIILAPERSEGAKRRVKLNHLSQEYPQTAKVCKSRLSVTKAVLICTVRLAHERSESQIGVT</sequence>
<organism evidence="1 2">
    <name type="scientific">Trichomalopsis sarcophagae</name>
    <dbReference type="NCBI Taxonomy" id="543379"/>
    <lineage>
        <taxon>Eukaryota</taxon>
        <taxon>Metazoa</taxon>
        <taxon>Ecdysozoa</taxon>
        <taxon>Arthropoda</taxon>
        <taxon>Hexapoda</taxon>
        <taxon>Insecta</taxon>
        <taxon>Pterygota</taxon>
        <taxon>Neoptera</taxon>
        <taxon>Endopterygota</taxon>
        <taxon>Hymenoptera</taxon>
        <taxon>Apocrita</taxon>
        <taxon>Proctotrupomorpha</taxon>
        <taxon>Chalcidoidea</taxon>
        <taxon>Pteromalidae</taxon>
        <taxon>Pteromalinae</taxon>
        <taxon>Trichomalopsis</taxon>
    </lineage>
</organism>
<dbReference type="AlphaFoldDB" id="A0A232F6N8"/>
<proteinExistence type="predicted"/>